<comment type="caution">
    <text evidence="3">The sequence shown here is derived from an EMBL/GenBank/DDBJ whole genome shotgun (WGS) entry which is preliminary data.</text>
</comment>
<proteinExistence type="inferred from homology"/>
<dbReference type="SUPFAM" id="SSF51735">
    <property type="entry name" value="NAD(P)-binding Rossmann-fold domains"/>
    <property type="match status" value="1"/>
</dbReference>
<keyword evidence="2" id="KW-0560">Oxidoreductase</keyword>
<evidence type="ECO:0000313" key="4">
    <source>
        <dbReference type="Proteomes" id="UP000321168"/>
    </source>
</evidence>
<evidence type="ECO:0000256" key="1">
    <source>
        <dbReference type="ARBA" id="ARBA00006484"/>
    </source>
</evidence>
<dbReference type="Proteomes" id="UP000321168">
    <property type="component" value="Unassembled WGS sequence"/>
</dbReference>
<dbReference type="InterPro" id="IPR002347">
    <property type="entry name" value="SDR_fam"/>
</dbReference>
<dbReference type="GO" id="GO:0016491">
    <property type="term" value="F:oxidoreductase activity"/>
    <property type="evidence" value="ECO:0007669"/>
    <property type="project" value="UniProtKB-KW"/>
</dbReference>
<dbReference type="InterPro" id="IPR036291">
    <property type="entry name" value="NAD(P)-bd_dom_sf"/>
</dbReference>
<sequence length="267" mass="29526">MQQTALITGASSGLGAETARQFHSLGFQIFGTSRKAETGAFKESIHWIQLDLTCNESIATCTDYIQQNISGPLTIVHNAGIGALGAALDFNREQFQNILEANLLGVVHFNSLLKNYIVKNRVKLLFVSSLAGTYGLNYRAPYAASKHALEGYVKSMRMELIPFHIYPSVIAPGDILTNIAESRTEVQPDENALWQSNYKSTVDIINSEVNHGVAAEKVAKKIISVANLAKPKAKYIVGKPLQRISYLLHKFLPYSVFEKLLLNHYSK</sequence>
<dbReference type="InterPro" id="IPR020904">
    <property type="entry name" value="Sc_DH/Rdtase_CS"/>
</dbReference>
<reference evidence="3 4" key="1">
    <citation type="submission" date="2019-08" db="EMBL/GenBank/DDBJ databases">
        <title>Genome of Luteibaculum oceani JCM 18817.</title>
        <authorList>
            <person name="Bowman J.P."/>
        </authorList>
    </citation>
    <scope>NUCLEOTIDE SEQUENCE [LARGE SCALE GENOMIC DNA]</scope>
    <source>
        <strain evidence="3 4">JCM 18817</strain>
    </source>
</reference>
<dbReference type="Pfam" id="PF00106">
    <property type="entry name" value="adh_short"/>
    <property type="match status" value="1"/>
</dbReference>
<dbReference type="Gene3D" id="3.40.50.720">
    <property type="entry name" value="NAD(P)-binding Rossmann-like Domain"/>
    <property type="match status" value="1"/>
</dbReference>
<dbReference type="PRINTS" id="PR00081">
    <property type="entry name" value="GDHRDH"/>
</dbReference>
<organism evidence="3 4">
    <name type="scientific">Luteibaculum oceani</name>
    <dbReference type="NCBI Taxonomy" id="1294296"/>
    <lineage>
        <taxon>Bacteria</taxon>
        <taxon>Pseudomonadati</taxon>
        <taxon>Bacteroidota</taxon>
        <taxon>Flavobacteriia</taxon>
        <taxon>Flavobacteriales</taxon>
        <taxon>Luteibaculaceae</taxon>
        <taxon>Luteibaculum</taxon>
    </lineage>
</organism>
<dbReference type="RefSeq" id="WP_147013202.1">
    <property type="nucleotide sequence ID" value="NZ_VORB01000002.1"/>
</dbReference>
<dbReference type="PROSITE" id="PS00061">
    <property type="entry name" value="ADH_SHORT"/>
    <property type="match status" value="1"/>
</dbReference>
<dbReference type="EMBL" id="VORB01000002">
    <property type="protein sequence ID" value="TXC82054.1"/>
    <property type="molecule type" value="Genomic_DNA"/>
</dbReference>
<protein>
    <submittedName>
        <fullName evidence="3">SDR family NAD(P)-dependent oxidoreductase</fullName>
    </submittedName>
</protein>
<dbReference type="AlphaFoldDB" id="A0A5C6VB08"/>
<gene>
    <name evidence="3" type="ORF">FRX97_02880</name>
</gene>
<dbReference type="PANTHER" id="PTHR44169:SF6">
    <property type="entry name" value="NADPH-DEPENDENT 1-ACYLDIHYDROXYACETONE PHOSPHATE REDUCTASE"/>
    <property type="match status" value="1"/>
</dbReference>
<dbReference type="PANTHER" id="PTHR44169">
    <property type="entry name" value="NADPH-DEPENDENT 1-ACYLDIHYDROXYACETONE PHOSPHATE REDUCTASE"/>
    <property type="match status" value="1"/>
</dbReference>
<comment type="similarity">
    <text evidence="1">Belongs to the short-chain dehydrogenases/reductases (SDR) family.</text>
</comment>
<keyword evidence="4" id="KW-1185">Reference proteome</keyword>
<evidence type="ECO:0000256" key="2">
    <source>
        <dbReference type="ARBA" id="ARBA00023002"/>
    </source>
</evidence>
<evidence type="ECO:0000313" key="3">
    <source>
        <dbReference type="EMBL" id="TXC82054.1"/>
    </source>
</evidence>
<dbReference type="OrthoDB" id="822355at2"/>
<accession>A0A5C6VB08</accession>
<name>A0A5C6VB08_9FLAO</name>